<evidence type="ECO:0000256" key="4">
    <source>
        <dbReference type="ARBA" id="ARBA00022833"/>
    </source>
</evidence>
<dbReference type="Gene3D" id="3.10.200.10">
    <property type="entry name" value="Alpha carbonic anhydrase"/>
    <property type="match status" value="1"/>
</dbReference>
<dbReference type="EMBL" id="AFYH01133275">
    <property type="status" value="NOT_ANNOTATED_CDS"/>
    <property type="molecule type" value="Genomic_DNA"/>
</dbReference>
<keyword evidence="6 7" id="KW-0456">Lyase</keyword>
<dbReference type="HOGENOM" id="CLU_039326_1_2_1"/>
<dbReference type="FunFam" id="3.10.200.10:FF:000003">
    <property type="entry name" value="Carbonic anhydrase 12"/>
    <property type="match status" value="1"/>
</dbReference>
<dbReference type="InterPro" id="IPR001148">
    <property type="entry name" value="CA_dom"/>
</dbReference>
<dbReference type="Ensembl" id="ENSLACT00000026638.1">
    <property type="protein sequence ID" value="ENSLACP00000022729.1"/>
    <property type="gene ID" value="ENSLACG00000022315.1"/>
</dbReference>
<dbReference type="InterPro" id="IPR023561">
    <property type="entry name" value="Carbonic_anhydrase_a-class"/>
</dbReference>
<dbReference type="EMBL" id="AFYH01133272">
    <property type="status" value="NOT_ANNOTATED_CDS"/>
    <property type="molecule type" value="Genomic_DNA"/>
</dbReference>
<dbReference type="EMBL" id="AFYH01133279">
    <property type="status" value="NOT_ANNOTATED_CDS"/>
    <property type="molecule type" value="Genomic_DNA"/>
</dbReference>
<feature type="transmembrane region" description="Helical" evidence="9">
    <location>
        <begin position="320"/>
        <end position="340"/>
    </location>
</feature>
<keyword evidence="9" id="KW-1133">Transmembrane helix</keyword>
<evidence type="ECO:0000256" key="9">
    <source>
        <dbReference type="SAM" id="Phobius"/>
    </source>
</evidence>
<dbReference type="EMBL" id="AFYH01133278">
    <property type="status" value="NOT_ANNOTATED_CDS"/>
    <property type="molecule type" value="Genomic_DNA"/>
</dbReference>
<feature type="compositionally biased region" description="Basic and acidic residues" evidence="8">
    <location>
        <begin position="37"/>
        <end position="48"/>
    </location>
</feature>
<dbReference type="EMBL" id="AFYH01133276">
    <property type="status" value="NOT_ANNOTATED_CDS"/>
    <property type="molecule type" value="Genomic_DNA"/>
</dbReference>
<keyword evidence="4 7" id="KW-0862">Zinc</keyword>
<evidence type="ECO:0000256" key="8">
    <source>
        <dbReference type="SAM" id="MobiDB-lite"/>
    </source>
</evidence>
<comment type="function">
    <text evidence="7">Reversible hydration of carbon dioxide.</text>
</comment>
<comment type="cofactor">
    <cofactor evidence="7">
        <name>Zn(2+)</name>
        <dbReference type="ChEBI" id="CHEBI:29105"/>
    </cofactor>
</comment>
<dbReference type="GeneTree" id="ENSGT00940000156893"/>
<evidence type="ECO:0000256" key="6">
    <source>
        <dbReference type="ARBA" id="ARBA00023239"/>
    </source>
</evidence>
<reference evidence="12" key="1">
    <citation type="submission" date="2011-08" db="EMBL/GenBank/DDBJ databases">
        <title>The draft genome of Latimeria chalumnae.</title>
        <authorList>
            <person name="Di Palma F."/>
            <person name="Alfoldi J."/>
            <person name="Johnson J."/>
            <person name="Berlin A."/>
            <person name="Gnerre S."/>
            <person name="Jaffe D."/>
            <person name="MacCallum I."/>
            <person name="Young S."/>
            <person name="Walker B.J."/>
            <person name="Lander E."/>
            <person name="Lindblad-Toh K."/>
        </authorList>
    </citation>
    <scope>NUCLEOTIDE SEQUENCE [LARGE SCALE GENOMIC DNA]</scope>
    <source>
        <strain evidence="12">Wild caught</strain>
    </source>
</reference>
<reference evidence="11" key="3">
    <citation type="submission" date="2025-09" db="UniProtKB">
        <authorList>
            <consortium name="Ensembl"/>
        </authorList>
    </citation>
    <scope>IDENTIFICATION</scope>
</reference>
<feature type="region of interest" description="Disordered" evidence="8">
    <location>
        <begin position="24"/>
        <end position="53"/>
    </location>
</feature>
<gene>
    <name evidence="11" type="primary">CA9</name>
</gene>
<organism evidence="11 12">
    <name type="scientific">Latimeria chalumnae</name>
    <name type="common">Coelacanth</name>
    <dbReference type="NCBI Taxonomy" id="7897"/>
    <lineage>
        <taxon>Eukaryota</taxon>
        <taxon>Metazoa</taxon>
        <taxon>Chordata</taxon>
        <taxon>Craniata</taxon>
        <taxon>Vertebrata</taxon>
        <taxon>Euteleostomi</taxon>
        <taxon>Coelacanthiformes</taxon>
        <taxon>Coelacanthidae</taxon>
        <taxon>Latimeria</taxon>
    </lineage>
</organism>
<keyword evidence="9" id="KW-0812">Transmembrane</keyword>
<keyword evidence="12" id="KW-1185">Reference proteome</keyword>
<keyword evidence="5" id="KW-0325">Glycoprotein</keyword>
<evidence type="ECO:0000256" key="2">
    <source>
        <dbReference type="ARBA" id="ARBA00012925"/>
    </source>
</evidence>
<dbReference type="EMBL" id="AFYH01133277">
    <property type="status" value="NOT_ANNOTATED_CDS"/>
    <property type="molecule type" value="Genomic_DNA"/>
</dbReference>
<dbReference type="GO" id="GO:0008270">
    <property type="term" value="F:zinc ion binding"/>
    <property type="evidence" value="ECO:0007669"/>
    <property type="project" value="UniProtKB-UniRule"/>
</dbReference>
<dbReference type="PROSITE" id="PS51144">
    <property type="entry name" value="ALPHA_CA_2"/>
    <property type="match status" value="1"/>
</dbReference>
<proteinExistence type="inferred from homology"/>
<feature type="signal peptide" evidence="7">
    <location>
        <begin position="1"/>
        <end position="22"/>
    </location>
</feature>
<dbReference type="OMA" id="GACEKFT"/>
<keyword evidence="9" id="KW-0472">Membrane</keyword>
<evidence type="ECO:0000259" key="10">
    <source>
        <dbReference type="PROSITE" id="PS51144"/>
    </source>
</evidence>
<dbReference type="EMBL" id="AFYH01133280">
    <property type="status" value="NOT_ANNOTATED_CDS"/>
    <property type="molecule type" value="Genomic_DNA"/>
</dbReference>
<dbReference type="Pfam" id="PF00194">
    <property type="entry name" value="Carb_anhydrase"/>
    <property type="match status" value="1"/>
</dbReference>
<dbReference type="EMBL" id="AFYH01133274">
    <property type="status" value="NOT_ANNOTATED_CDS"/>
    <property type="molecule type" value="Genomic_DNA"/>
</dbReference>
<dbReference type="SMART" id="SM01057">
    <property type="entry name" value="Carb_anhydrase"/>
    <property type="match status" value="1"/>
</dbReference>
<dbReference type="eggNOG" id="KOG0382">
    <property type="taxonomic scope" value="Eukaryota"/>
</dbReference>
<dbReference type="InterPro" id="IPR018338">
    <property type="entry name" value="Carbonic_anhydrase_a-class_CS"/>
</dbReference>
<dbReference type="PROSITE" id="PS00162">
    <property type="entry name" value="ALPHA_CA_1"/>
    <property type="match status" value="1"/>
</dbReference>
<evidence type="ECO:0000256" key="7">
    <source>
        <dbReference type="RuleBase" id="RU367011"/>
    </source>
</evidence>
<dbReference type="EMBL" id="AFYH01133273">
    <property type="status" value="NOT_ANNOTATED_CDS"/>
    <property type="molecule type" value="Genomic_DNA"/>
</dbReference>
<accession>M3XJ23</accession>
<dbReference type="InterPro" id="IPR036398">
    <property type="entry name" value="CA_dom_sf"/>
</dbReference>
<dbReference type="Bgee" id="ENSLACG00000022315">
    <property type="expression patterns" value="Expressed in muscle tissue and 6 other cell types or tissues"/>
</dbReference>
<dbReference type="GO" id="GO:0004089">
    <property type="term" value="F:carbonate dehydratase activity"/>
    <property type="evidence" value="ECO:0007669"/>
    <property type="project" value="UniProtKB-UniRule"/>
</dbReference>
<comment type="similarity">
    <text evidence="1 7">Belongs to the alpha-carbonic anhydrase family.</text>
</comment>
<feature type="chain" id="PRO_5025096396" description="Carbonic anhydrase" evidence="7">
    <location>
        <begin position="23"/>
        <end position="368"/>
    </location>
</feature>
<dbReference type="Proteomes" id="UP000008672">
    <property type="component" value="Unassembled WGS sequence"/>
</dbReference>
<name>M3XJ23_LATCH</name>
<keyword evidence="3 7" id="KW-0479">Metal-binding</keyword>
<evidence type="ECO:0000256" key="5">
    <source>
        <dbReference type="ARBA" id="ARBA00023180"/>
    </source>
</evidence>
<evidence type="ECO:0000256" key="3">
    <source>
        <dbReference type="ARBA" id="ARBA00022723"/>
    </source>
</evidence>
<dbReference type="PANTHER" id="PTHR18952:SF18">
    <property type="entry name" value="CARBONIC ANHYDRASE 9"/>
    <property type="match status" value="1"/>
</dbReference>
<evidence type="ECO:0000256" key="1">
    <source>
        <dbReference type="ARBA" id="ARBA00010718"/>
    </source>
</evidence>
<evidence type="ECO:0000313" key="11">
    <source>
        <dbReference type="Ensembl" id="ENSLACP00000022729.1"/>
    </source>
</evidence>
<feature type="domain" description="Alpha-carbonic anhydrase" evidence="10">
    <location>
        <begin position="39"/>
        <end position="293"/>
    </location>
</feature>
<reference evidence="11" key="2">
    <citation type="submission" date="2025-08" db="UniProtKB">
        <authorList>
            <consortium name="Ensembl"/>
        </authorList>
    </citation>
    <scope>IDENTIFICATION</scope>
</reference>
<dbReference type="EC" id="4.2.1.1" evidence="2 7"/>
<protein>
    <recommendedName>
        <fullName evidence="2 7">Carbonic anhydrase</fullName>
        <ecNumber evidence="2 7">4.2.1.1</ecNumber>
    </recommendedName>
</protein>
<keyword evidence="7" id="KW-0732">Signal</keyword>
<sequence length="368" mass="41438">MGNTLLFILVVSQVLLPGPTVAGKTVTQRQIGEDESGENKKSHEHNKDQNQWSMDYEDCGKTAQSPIDIMTGLSLSTALLSIKPEGYDLRDQEKKLTLLNNGHTVQLNLPDSMTIHDSFEQLYRAAQLHFHWGSKGEPGSEHMVDGKRFPAEIHVVHFADKYGSLKEAANKSDGLAVLGVFLEVGSRTNPFYEKLFSYLQAVSEEGDQHEIPPFDIRGLLPDHLERYFRYNGSLTTPPCFQSVTWTVFNNTIQISQDQLSQLENTLKMKHQQILSQNFRVPQSLHGRKVLASFNLSFKTRRMGDPGAEAQDELSSRGNTLAIIFGCLFGITLLAFIIYVMHHRKMNQRSKKETHSNVIYKAATSTEEA</sequence>
<dbReference type="STRING" id="7897.ENSLACP00000022729"/>
<evidence type="ECO:0000313" key="12">
    <source>
        <dbReference type="Proteomes" id="UP000008672"/>
    </source>
</evidence>
<dbReference type="AlphaFoldDB" id="M3XJ23"/>
<dbReference type="PANTHER" id="PTHR18952">
    <property type="entry name" value="CARBONIC ANHYDRASE"/>
    <property type="match status" value="1"/>
</dbReference>
<dbReference type="EMBL" id="AFYH01133281">
    <property type="status" value="NOT_ANNOTATED_CDS"/>
    <property type="molecule type" value="Genomic_DNA"/>
</dbReference>
<dbReference type="InParanoid" id="M3XJ23"/>
<dbReference type="SUPFAM" id="SSF51069">
    <property type="entry name" value="Carbonic anhydrase"/>
    <property type="match status" value="1"/>
</dbReference>
<dbReference type="GO" id="GO:0005886">
    <property type="term" value="C:plasma membrane"/>
    <property type="evidence" value="ECO:0007669"/>
    <property type="project" value="TreeGrafter"/>
</dbReference>
<comment type="catalytic activity">
    <reaction evidence="7">
        <text>hydrogencarbonate + H(+) = CO2 + H2O</text>
        <dbReference type="Rhea" id="RHEA:10748"/>
        <dbReference type="ChEBI" id="CHEBI:15377"/>
        <dbReference type="ChEBI" id="CHEBI:15378"/>
        <dbReference type="ChEBI" id="CHEBI:16526"/>
        <dbReference type="ChEBI" id="CHEBI:17544"/>
        <dbReference type="EC" id="4.2.1.1"/>
    </reaction>
</comment>